<dbReference type="EMBL" id="QQAV01000002">
    <property type="protein sequence ID" value="RDI27371.1"/>
    <property type="molecule type" value="Genomic_DNA"/>
</dbReference>
<dbReference type="SUPFAM" id="SSF52141">
    <property type="entry name" value="Uracil-DNA glycosylase-like"/>
    <property type="match status" value="1"/>
</dbReference>
<proteinExistence type="predicted"/>
<dbReference type="InterPro" id="IPR005122">
    <property type="entry name" value="Uracil-DNA_glycosylase-like"/>
</dbReference>
<evidence type="ECO:0000313" key="3">
    <source>
        <dbReference type="Proteomes" id="UP000255265"/>
    </source>
</evidence>
<dbReference type="Proteomes" id="UP000255265">
    <property type="component" value="Unassembled WGS sequence"/>
</dbReference>
<gene>
    <name evidence="2" type="ORF">DFR41_102408</name>
</gene>
<dbReference type="STRING" id="433924.NS331_24130"/>
<protein>
    <submittedName>
        <fullName evidence="2">G/U mismatch-specific uracil-DNA glycosylase</fullName>
    </submittedName>
</protein>
<dbReference type="InterPro" id="IPR036895">
    <property type="entry name" value="Uracil-DNA_glycosylase-like_sf"/>
</dbReference>
<feature type="domain" description="Uracil-DNA glycosylase-like" evidence="1">
    <location>
        <begin position="3"/>
        <end position="147"/>
    </location>
</feature>
<organism evidence="2 3">
    <name type="scientific">Pseudacidovorax intermedius</name>
    <dbReference type="NCBI Taxonomy" id="433924"/>
    <lineage>
        <taxon>Bacteria</taxon>
        <taxon>Pseudomonadati</taxon>
        <taxon>Pseudomonadota</taxon>
        <taxon>Betaproteobacteria</taxon>
        <taxon>Burkholderiales</taxon>
        <taxon>Comamonadaceae</taxon>
        <taxon>Pseudacidovorax</taxon>
    </lineage>
</organism>
<dbReference type="CDD" id="cd10032">
    <property type="entry name" value="UDG-F6_HDG"/>
    <property type="match status" value="1"/>
</dbReference>
<dbReference type="NCBIfam" id="TIGR04274">
    <property type="entry name" value="hypoxanDNAglyco"/>
    <property type="match status" value="1"/>
</dbReference>
<dbReference type="InterPro" id="IPR026353">
    <property type="entry name" value="Hypoxan-DNA_Glyclase"/>
</dbReference>
<sequence>MVAAHTRLLILGSFPSRISLERRQYYANPRNQLWTLLQALWPEQPLPPSHDYAGRCRWILDRGLGLWDVYARCWRTGSLDSAIRDAEPNDLRQLDLPRLEGVAHNGAASHAQAMRLGMRGVVVHRLPSTSPAHAAWSLARKTEAWREVFARHGLCA</sequence>
<comment type="caution">
    <text evidence="2">The sequence shown here is derived from an EMBL/GenBank/DDBJ whole genome shotgun (WGS) entry which is preliminary data.</text>
</comment>
<accession>A0A370FJN3</accession>
<name>A0A370FJN3_9BURK</name>
<evidence type="ECO:0000313" key="2">
    <source>
        <dbReference type="EMBL" id="RDI27371.1"/>
    </source>
</evidence>
<dbReference type="AlphaFoldDB" id="A0A370FJN3"/>
<evidence type="ECO:0000259" key="1">
    <source>
        <dbReference type="Pfam" id="PF03167"/>
    </source>
</evidence>
<dbReference type="Pfam" id="PF03167">
    <property type="entry name" value="UDG"/>
    <property type="match status" value="1"/>
</dbReference>
<reference evidence="2 3" key="1">
    <citation type="submission" date="2018-07" db="EMBL/GenBank/DDBJ databases">
        <title>Genomic Encyclopedia of Type Strains, Phase IV (KMG-IV): sequencing the most valuable type-strain genomes for metagenomic binning, comparative biology and taxonomic classification.</title>
        <authorList>
            <person name="Goeker M."/>
        </authorList>
    </citation>
    <scope>NUCLEOTIDE SEQUENCE [LARGE SCALE GENOMIC DNA]</scope>
    <source>
        <strain evidence="2 3">DSM 21352</strain>
    </source>
</reference>
<dbReference type="Gene3D" id="3.40.470.10">
    <property type="entry name" value="Uracil-DNA glycosylase-like domain"/>
    <property type="match status" value="1"/>
</dbReference>
<keyword evidence="3" id="KW-1185">Reference proteome</keyword>